<dbReference type="RefSeq" id="WP_044142359.1">
    <property type="nucleotide sequence ID" value="NZ_CCXQ01000091.1"/>
</dbReference>
<accession>A0A098EHP8</accession>
<feature type="binding site" evidence="10">
    <location>
        <position position="270"/>
    </location>
    <ligand>
        <name>[4Fe-4S] cluster</name>
        <dbReference type="ChEBI" id="CHEBI:49883"/>
    </ligand>
</feature>
<evidence type="ECO:0000256" key="4">
    <source>
        <dbReference type="ARBA" id="ARBA00022490"/>
    </source>
</evidence>
<feature type="binding site" evidence="10">
    <location>
        <position position="131"/>
    </location>
    <ligand>
        <name>iminosuccinate</name>
        <dbReference type="ChEBI" id="CHEBI:77875"/>
    </ligand>
</feature>
<protein>
    <recommendedName>
        <fullName evidence="2 10">Quinolinate synthase</fullName>
        <ecNumber evidence="2 10">2.5.1.72</ecNumber>
    </recommendedName>
</protein>
<dbReference type="InterPro" id="IPR023066">
    <property type="entry name" value="Quinolinate_synth_type2"/>
</dbReference>
<comment type="similarity">
    <text evidence="10">Belongs to the quinolinate synthase family. Type 2 subfamily.</text>
</comment>
<dbReference type="SUPFAM" id="SSF142754">
    <property type="entry name" value="NadA-like"/>
    <property type="match status" value="1"/>
</dbReference>
<reference evidence="12" key="2">
    <citation type="submission" date="2016-03" db="EMBL/GenBank/DDBJ databases">
        <authorList>
            <person name="Loux V."/>
        </authorList>
    </citation>
    <scope>NUCLEOTIDE SEQUENCE</scope>
    <source>
        <strain evidence="12">C1</strain>
    </source>
</reference>
<dbReference type="GO" id="GO:0051539">
    <property type="term" value="F:4 iron, 4 sulfur cluster binding"/>
    <property type="evidence" value="ECO:0007669"/>
    <property type="project" value="UniProtKB-KW"/>
</dbReference>
<comment type="cofactor">
    <cofactor evidence="10">
        <name>[4Fe-4S] cluster</name>
        <dbReference type="ChEBI" id="CHEBI:49883"/>
    </cofactor>
    <text evidence="10">Binds 1 [4Fe-4S] cluster per subunit.</text>
</comment>
<keyword evidence="7 10" id="KW-0479">Metal-binding</keyword>
<comment type="catalytic activity">
    <reaction evidence="10">
        <text>iminosuccinate + dihydroxyacetone phosphate = quinolinate + phosphate + 2 H2O + H(+)</text>
        <dbReference type="Rhea" id="RHEA:25888"/>
        <dbReference type="ChEBI" id="CHEBI:15377"/>
        <dbReference type="ChEBI" id="CHEBI:15378"/>
        <dbReference type="ChEBI" id="CHEBI:29959"/>
        <dbReference type="ChEBI" id="CHEBI:43474"/>
        <dbReference type="ChEBI" id="CHEBI:57642"/>
        <dbReference type="ChEBI" id="CHEBI:77875"/>
        <dbReference type="EC" id="2.5.1.72"/>
    </reaction>
</comment>
<feature type="binding site" evidence="10">
    <location>
        <position position="26"/>
    </location>
    <ligand>
        <name>iminosuccinate</name>
        <dbReference type="ChEBI" id="CHEBI:77875"/>
    </ligand>
</feature>
<dbReference type="InterPro" id="IPR003473">
    <property type="entry name" value="NadA"/>
</dbReference>
<dbReference type="InterPro" id="IPR036094">
    <property type="entry name" value="NadA_sf"/>
</dbReference>
<dbReference type="Proteomes" id="UP000055047">
    <property type="component" value="Unassembled WGS sequence"/>
</dbReference>
<dbReference type="PANTHER" id="PTHR30573">
    <property type="entry name" value="QUINOLINATE SYNTHETASE A"/>
    <property type="match status" value="1"/>
</dbReference>
<keyword evidence="9 10" id="KW-0411">Iron-sulfur</keyword>
<proteinExistence type="inferred from homology"/>
<dbReference type="AlphaFoldDB" id="A0A098EHP8"/>
<dbReference type="EMBL" id="FLLR01000082">
    <property type="protein sequence ID" value="SBO14838.1"/>
    <property type="molecule type" value="Genomic_DNA"/>
</dbReference>
<dbReference type="GO" id="GO:0005829">
    <property type="term" value="C:cytosol"/>
    <property type="evidence" value="ECO:0007669"/>
    <property type="project" value="TreeGrafter"/>
</dbReference>
<keyword evidence="5 10" id="KW-0662">Pyridine nucleotide biosynthesis</keyword>
<feature type="binding site" evidence="10">
    <location>
        <position position="43"/>
    </location>
    <ligand>
        <name>iminosuccinate</name>
        <dbReference type="ChEBI" id="CHEBI:77875"/>
    </ligand>
</feature>
<evidence type="ECO:0000256" key="7">
    <source>
        <dbReference type="ARBA" id="ARBA00022723"/>
    </source>
</evidence>
<dbReference type="GO" id="GO:0008987">
    <property type="term" value="F:quinolinate synthetase A activity"/>
    <property type="evidence" value="ECO:0007669"/>
    <property type="project" value="UniProtKB-UniRule"/>
</dbReference>
<evidence type="ECO:0000256" key="3">
    <source>
        <dbReference type="ARBA" id="ARBA00022485"/>
    </source>
</evidence>
<organism evidence="11 13">
    <name type="scientific">Anaplasma phagocytophilum</name>
    <name type="common">Ehrlichia phagocytophila</name>
    <dbReference type="NCBI Taxonomy" id="948"/>
    <lineage>
        <taxon>Bacteria</taxon>
        <taxon>Pseudomonadati</taxon>
        <taxon>Pseudomonadota</taxon>
        <taxon>Alphaproteobacteria</taxon>
        <taxon>Rickettsiales</taxon>
        <taxon>Anaplasmataceae</taxon>
        <taxon>Anaplasma</taxon>
        <taxon>phagocytophilum group</taxon>
    </lineage>
</organism>
<keyword evidence="4 10" id="KW-0963">Cytoplasm</keyword>
<evidence type="ECO:0000313" key="11">
    <source>
        <dbReference type="EMBL" id="CEG20826.1"/>
    </source>
</evidence>
<feature type="binding site" evidence="10">
    <location>
        <begin position="200"/>
        <end position="202"/>
    </location>
    <ligand>
        <name>iminosuccinate</name>
        <dbReference type="ChEBI" id="CHEBI:77875"/>
    </ligand>
</feature>
<dbReference type="GO" id="GO:0046872">
    <property type="term" value="F:metal ion binding"/>
    <property type="evidence" value="ECO:0007669"/>
    <property type="project" value="UniProtKB-KW"/>
</dbReference>
<comment type="subcellular location">
    <subcellularLocation>
        <location evidence="10">Cytoplasm</location>
    </subcellularLocation>
</comment>
<dbReference type="EC" id="2.5.1.72" evidence="2 10"/>
<dbReference type="Proteomes" id="UP000078419">
    <property type="component" value="Unassembled WGS sequence"/>
</dbReference>
<evidence type="ECO:0000256" key="9">
    <source>
        <dbReference type="ARBA" id="ARBA00023014"/>
    </source>
</evidence>
<sequence length="321" mass="36199">MLQEHRDLLREIRDIARKKKAVILAHYYQEDEIQEVADFIGDSLDLSQKASTTDADIIVFCGVFFMAEVAKILNPSKKVILPDLNAGCSLADSCRGEDFKKFRQAHSDHVSVTYINSSAEVKCYSDIICTSSNAVSIINRIPKEKKILFAPDRYLGEFLISKTGRDMLLWNGSCIVHERFSEEALVNLMVRHKDAHVVAHPECPGNLLRHAHCVGSTKNLLQYVKDRPGNKFIVLTEEGIVYQMKKSSPGSTFYVVGAEHSSGCEYCSQCPYMRLNTMEKLYKCIAEELPEVTLDEDIIFAARRSVNAMMDFSFAREPAVV</sequence>
<feature type="binding site" evidence="10">
    <location>
        <begin position="114"/>
        <end position="116"/>
    </location>
    <ligand>
        <name>iminosuccinate</name>
        <dbReference type="ChEBI" id="CHEBI:77875"/>
    </ligand>
</feature>
<comment type="function">
    <text evidence="10">Catalyzes the condensation of iminoaspartate with dihydroxyacetone phosphate to form quinolinate.</text>
</comment>
<feature type="binding site" evidence="10">
    <location>
        <position position="217"/>
    </location>
    <ligand>
        <name>iminosuccinate</name>
        <dbReference type="ChEBI" id="CHEBI:77875"/>
    </ligand>
</feature>
<dbReference type="GO" id="GO:0034628">
    <property type="term" value="P:'de novo' NAD+ biosynthetic process from L-aspartate"/>
    <property type="evidence" value="ECO:0007669"/>
    <property type="project" value="TreeGrafter"/>
</dbReference>
<evidence type="ECO:0000256" key="1">
    <source>
        <dbReference type="ARBA" id="ARBA00005065"/>
    </source>
</evidence>
<dbReference type="NCBIfam" id="TIGR00550">
    <property type="entry name" value="nadA"/>
    <property type="match status" value="1"/>
</dbReference>
<dbReference type="PANTHER" id="PTHR30573:SF0">
    <property type="entry name" value="QUINOLINATE SYNTHASE, CHLOROPLASTIC"/>
    <property type="match status" value="1"/>
</dbReference>
<evidence type="ECO:0000256" key="2">
    <source>
        <dbReference type="ARBA" id="ARBA00012669"/>
    </source>
</evidence>
<dbReference type="UniPathway" id="UPA00253">
    <property type="reaction ID" value="UER00327"/>
</dbReference>
<reference evidence="11 13" key="1">
    <citation type="submission" date="2014-09" db="EMBL/GenBank/DDBJ databases">
        <authorList>
            <person name="Loux Valentin"/>
            <person name="Dugat Thibaut"/>
        </authorList>
    </citation>
    <scope>NUCLEOTIDE SEQUENCE [LARGE SCALE GENOMIC DNA]</scope>
    <source>
        <strain evidence="11 13">BOV-10_179</strain>
    </source>
</reference>
<dbReference type="EMBL" id="CCXQ01000091">
    <property type="protein sequence ID" value="CEG20826.1"/>
    <property type="molecule type" value="Genomic_DNA"/>
</dbReference>
<reference evidence="14" key="3">
    <citation type="submission" date="2016-03" db="EMBL/GenBank/DDBJ databases">
        <authorList>
            <person name="Loux Valentin"/>
        </authorList>
    </citation>
    <scope>NUCLEOTIDE SEQUENCE [LARGE SCALE GENOMIC DNA]</scope>
    <source>
        <strain evidence="14">C1</strain>
    </source>
</reference>
<dbReference type="FunFam" id="3.40.50.10800:FF:000003">
    <property type="entry name" value="Quinolinate synthase A"/>
    <property type="match status" value="1"/>
</dbReference>
<feature type="binding site" evidence="10">
    <location>
        <position position="88"/>
    </location>
    <ligand>
        <name>[4Fe-4S] cluster</name>
        <dbReference type="ChEBI" id="CHEBI:49883"/>
    </ligand>
</feature>
<gene>
    <name evidence="10 11" type="primary">nadA</name>
    <name evidence="12" type="ORF">ANAPC1_01209</name>
    <name evidence="11" type="ORF">ANAPHAGO_00130</name>
</gene>
<name>A0A098EHP8_ANAPH</name>
<keyword evidence="8 10" id="KW-0408">Iron</keyword>
<evidence type="ECO:0000313" key="13">
    <source>
        <dbReference type="Proteomes" id="UP000055047"/>
    </source>
</evidence>
<dbReference type="HAMAP" id="MF_00568">
    <property type="entry name" value="NadA_type2"/>
    <property type="match status" value="1"/>
</dbReference>
<feature type="binding site" evidence="10">
    <location>
        <position position="174"/>
    </location>
    <ligand>
        <name>[4Fe-4S] cluster</name>
        <dbReference type="ChEBI" id="CHEBI:49883"/>
    </ligand>
</feature>
<evidence type="ECO:0000256" key="6">
    <source>
        <dbReference type="ARBA" id="ARBA00022679"/>
    </source>
</evidence>
<comment type="pathway">
    <text evidence="1 10">Cofactor biosynthesis; NAD(+) biosynthesis; quinolinate from iminoaspartate: step 1/1.</text>
</comment>
<keyword evidence="6 10" id="KW-0808">Transferase</keyword>
<dbReference type="NCBIfam" id="NF006878">
    <property type="entry name" value="PRK09375.1-2"/>
    <property type="match status" value="1"/>
</dbReference>
<evidence type="ECO:0000256" key="10">
    <source>
        <dbReference type="HAMAP-Rule" id="MF_00568"/>
    </source>
</evidence>
<evidence type="ECO:0000313" key="12">
    <source>
        <dbReference type="EMBL" id="SBO14838.1"/>
    </source>
</evidence>
<evidence type="ECO:0000256" key="5">
    <source>
        <dbReference type="ARBA" id="ARBA00022642"/>
    </source>
</evidence>
<dbReference type="Gene3D" id="3.40.50.10800">
    <property type="entry name" value="NadA-like"/>
    <property type="match status" value="3"/>
</dbReference>
<evidence type="ECO:0000313" key="14">
    <source>
        <dbReference type="Proteomes" id="UP000078419"/>
    </source>
</evidence>
<evidence type="ECO:0000256" key="8">
    <source>
        <dbReference type="ARBA" id="ARBA00023004"/>
    </source>
</evidence>
<keyword evidence="3 10" id="KW-0004">4Fe-4S</keyword>
<dbReference type="Pfam" id="PF02445">
    <property type="entry name" value="NadA"/>
    <property type="match status" value="1"/>
</dbReference>